<name>A0A317E646_9PROT</name>
<dbReference type="Pfam" id="PF13481">
    <property type="entry name" value="AAA_25"/>
    <property type="match status" value="1"/>
</dbReference>
<reference evidence="3" key="1">
    <citation type="submission" date="2018-05" db="EMBL/GenBank/DDBJ databases">
        <title>Zavarzinia sp. HR-AS.</title>
        <authorList>
            <person name="Lee Y."/>
            <person name="Jeon C.O."/>
        </authorList>
    </citation>
    <scope>NUCLEOTIDE SEQUENCE [LARGE SCALE GENOMIC DNA]</scope>
    <source>
        <strain evidence="3">DSM 1231</strain>
    </source>
</reference>
<feature type="region of interest" description="Disordered" evidence="1">
    <location>
        <begin position="1"/>
        <end position="28"/>
    </location>
</feature>
<feature type="region of interest" description="Disordered" evidence="1">
    <location>
        <begin position="232"/>
        <end position="251"/>
    </location>
</feature>
<keyword evidence="3" id="KW-1185">Reference proteome</keyword>
<evidence type="ECO:0000256" key="1">
    <source>
        <dbReference type="SAM" id="MobiDB-lite"/>
    </source>
</evidence>
<evidence type="ECO:0000313" key="2">
    <source>
        <dbReference type="EMBL" id="PWR21690.1"/>
    </source>
</evidence>
<dbReference type="OrthoDB" id="8477405at2"/>
<dbReference type="EMBL" id="QGLF01000002">
    <property type="protein sequence ID" value="PWR21690.1"/>
    <property type="molecule type" value="Genomic_DNA"/>
</dbReference>
<protein>
    <submittedName>
        <fullName evidence="2">Uncharacterized protein</fullName>
    </submittedName>
</protein>
<feature type="compositionally biased region" description="Low complexity" evidence="1">
    <location>
        <begin position="232"/>
        <end position="246"/>
    </location>
</feature>
<dbReference type="Proteomes" id="UP000246077">
    <property type="component" value="Unassembled WGS sequence"/>
</dbReference>
<dbReference type="AlphaFoldDB" id="A0A317E646"/>
<gene>
    <name evidence="2" type="ORF">DKG75_06740</name>
</gene>
<dbReference type="Gene3D" id="3.40.50.300">
    <property type="entry name" value="P-loop containing nucleotide triphosphate hydrolases"/>
    <property type="match status" value="1"/>
</dbReference>
<dbReference type="InterPro" id="IPR027417">
    <property type="entry name" value="P-loop_NTPase"/>
</dbReference>
<feature type="compositionally biased region" description="Polar residues" evidence="1">
    <location>
        <begin position="1"/>
        <end position="11"/>
    </location>
</feature>
<sequence length="336" mass="35665">MHVMTPTSTGWMSEHGIAPGPDQRKPMTRDRAIVDSVLPGFGETGTVGFMAGPSGAGTSTVLMHLAHCVATDRPFFGRDVLVPGGTLIVAGSDINGHLWRRTAQKRRSGDPTALPICVTESPGVSLTSADGRMWLEAEIEDVKAHHAAMGTTLRLVVIDALRLCLFLRDENSNAEATAVMNQLRAVSQAHGVVVLVAHHFPKAGRKLAGARAFATGSDFVLFVEMCKAGRARPAARPSASGPKASPTDAEISAMPPDALMRLLWGADDDAPTALQRRTLSVEKSSVGPAGPIGDFEIHADVMRRQPLPKGKVRTIWGTYIAELSNARGARRVGGFS</sequence>
<accession>A0A317E646</accession>
<evidence type="ECO:0000313" key="3">
    <source>
        <dbReference type="Proteomes" id="UP000246077"/>
    </source>
</evidence>
<dbReference type="SUPFAM" id="SSF52540">
    <property type="entry name" value="P-loop containing nucleoside triphosphate hydrolases"/>
    <property type="match status" value="1"/>
</dbReference>
<organism evidence="2 3">
    <name type="scientific">Zavarzinia compransoris</name>
    <dbReference type="NCBI Taxonomy" id="1264899"/>
    <lineage>
        <taxon>Bacteria</taxon>
        <taxon>Pseudomonadati</taxon>
        <taxon>Pseudomonadota</taxon>
        <taxon>Alphaproteobacteria</taxon>
        <taxon>Rhodospirillales</taxon>
        <taxon>Zavarziniaceae</taxon>
        <taxon>Zavarzinia</taxon>
    </lineage>
</organism>
<comment type="caution">
    <text evidence="2">The sequence shown here is derived from an EMBL/GenBank/DDBJ whole genome shotgun (WGS) entry which is preliminary data.</text>
</comment>
<proteinExistence type="predicted"/>